<proteinExistence type="predicted"/>
<dbReference type="EMBL" id="CP017641">
    <property type="protein sequence ID" value="APZ91946.1"/>
    <property type="molecule type" value="Genomic_DNA"/>
</dbReference>
<dbReference type="STRING" id="1891926.Fuma_01547"/>
<keyword evidence="2" id="KW-1185">Reference proteome</keyword>
<sequence length="32" mass="3442">MQTHMRGGAGRVTGRASAHFGQFRLARQVSIG</sequence>
<dbReference type="KEGG" id="fmr:Fuma_01547"/>
<organism evidence="1 2">
    <name type="scientific">Fuerstiella marisgermanici</name>
    <dbReference type="NCBI Taxonomy" id="1891926"/>
    <lineage>
        <taxon>Bacteria</taxon>
        <taxon>Pseudomonadati</taxon>
        <taxon>Planctomycetota</taxon>
        <taxon>Planctomycetia</taxon>
        <taxon>Planctomycetales</taxon>
        <taxon>Planctomycetaceae</taxon>
        <taxon>Fuerstiella</taxon>
    </lineage>
</organism>
<reference evidence="1 2" key="1">
    <citation type="journal article" date="2016" name="Front. Microbiol.">
        <title>Fuerstia marisgermanicae gen. nov., sp. nov., an Unusual Member of the Phylum Planctomycetes from the German Wadden Sea.</title>
        <authorList>
            <person name="Kohn T."/>
            <person name="Heuer A."/>
            <person name="Jogler M."/>
            <person name="Vollmers J."/>
            <person name="Boedeker C."/>
            <person name="Bunk B."/>
            <person name="Rast P."/>
            <person name="Borchert D."/>
            <person name="Glockner I."/>
            <person name="Freese H.M."/>
            <person name="Klenk H.P."/>
            <person name="Overmann J."/>
            <person name="Kaster A.K."/>
            <person name="Rohde M."/>
            <person name="Wiegand S."/>
            <person name="Jogler C."/>
        </authorList>
    </citation>
    <scope>NUCLEOTIDE SEQUENCE [LARGE SCALE GENOMIC DNA]</scope>
    <source>
        <strain evidence="1 2">NH11</strain>
    </source>
</reference>
<evidence type="ECO:0000313" key="2">
    <source>
        <dbReference type="Proteomes" id="UP000187735"/>
    </source>
</evidence>
<name>A0A1P8WD05_9PLAN</name>
<gene>
    <name evidence="1" type="ORF">Fuma_01547</name>
</gene>
<protein>
    <submittedName>
        <fullName evidence="1">Uncharacterized protein</fullName>
    </submittedName>
</protein>
<accession>A0A1P8WD05</accession>
<dbReference type="Proteomes" id="UP000187735">
    <property type="component" value="Chromosome"/>
</dbReference>
<dbReference type="AlphaFoldDB" id="A0A1P8WD05"/>
<evidence type="ECO:0000313" key="1">
    <source>
        <dbReference type="EMBL" id="APZ91946.1"/>
    </source>
</evidence>